<protein>
    <submittedName>
        <fullName evidence="2">Nuclear transport factor 2 family protein</fullName>
    </submittedName>
</protein>
<evidence type="ECO:0000259" key="1">
    <source>
        <dbReference type="Pfam" id="PF12680"/>
    </source>
</evidence>
<dbReference type="InterPro" id="IPR032710">
    <property type="entry name" value="NTF2-like_dom_sf"/>
</dbReference>
<dbReference type="InterPro" id="IPR037401">
    <property type="entry name" value="SnoaL-like"/>
</dbReference>
<sequence>MESGASSTLAVAQQGFDRLQQGLVTGQWEPFLEMVMEDCTFSFPAGSYKGVNQGKTTLAKFLNYASECVFKKSLTLTLQRITYNETTVVFEVSSEGEMWDKPYQNQAAIVFDIQGDRICSYREYLGVIFTLPS</sequence>
<reference evidence="2 3" key="1">
    <citation type="submission" date="2020-10" db="EMBL/GenBank/DDBJ databases">
        <authorList>
            <person name="Castelo-Branco R."/>
            <person name="Eusebio N."/>
            <person name="Adriana R."/>
            <person name="Vieira A."/>
            <person name="Brugerolle De Fraissinette N."/>
            <person name="Rezende De Castro R."/>
            <person name="Schneider M.P."/>
            <person name="Vasconcelos V."/>
            <person name="Leao P.N."/>
        </authorList>
    </citation>
    <scope>NUCLEOTIDE SEQUENCE [LARGE SCALE GENOMIC DNA]</scope>
    <source>
        <strain evidence="2 3">LEGE 06226</strain>
    </source>
</reference>
<comment type="caution">
    <text evidence="2">The sequence shown here is derived from an EMBL/GenBank/DDBJ whole genome shotgun (WGS) entry which is preliminary data.</text>
</comment>
<proteinExistence type="predicted"/>
<dbReference type="SUPFAM" id="SSF54427">
    <property type="entry name" value="NTF2-like"/>
    <property type="match status" value="1"/>
</dbReference>
<name>A0ABR9U839_9CYAN</name>
<organism evidence="2 3">
    <name type="scientific">Planktothrix mougeotii LEGE 06226</name>
    <dbReference type="NCBI Taxonomy" id="1828728"/>
    <lineage>
        <taxon>Bacteria</taxon>
        <taxon>Bacillati</taxon>
        <taxon>Cyanobacteriota</taxon>
        <taxon>Cyanophyceae</taxon>
        <taxon>Oscillatoriophycideae</taxon>
        <taxon>Oscillatoriales</taxon>
        <taxon>Microcoleaceae</taxon>
        <taxon>Planktothrix</taxon>
    </lineage>
</organism>
<gene>
    <name evidence="2" type="ORF">IQ236_05170</name>
</gene>
<dbReference type="RefSeq" id="WP_193868271.1">
    <property type="nucleotide sequence ID" value="NZ_JADEWU010000007.1"/>
</dbReference>
<dbReference type="Gene3D" id="3.10.450.50">
    <property type="match status" value="1"/>
</dbReference>
<accession>A0ABR9U839</accession>
<dbReference type="EMBL" id="JADEWU010000007">
    <property type="protein sequence ID" value="MBE9142613.1"/>
    <property type="molecule type" value="Genomic_DNA"/>
</dbReference>
<keyword evidence="3" id="KW-1185">Reference proteome</keyword>
<dbReference type="Pfam" id="PF12680">
    <property type="entry name" value="SnoaL_2"/>
    <property type="match status" value="1"/>
</dbReference>
<evidence type="ECO:0000313" key="2">
    <source>
        <dbReference type="EMBL" id="MBE9142613.1"/>
    </source>
</evidence>
<evidence type="ECO:0000313" key="3">
    <source>
        <dbReference type="Proteomes" id="UP000640725"/>
    </source>
</evidence>
<dbReference type="Proteomes" id="UP000640725">
    <property type="component" value="Unassembled WGS sequence"/>
</dbReference>
<feature type="domain" description="SnoaL-like" evidence="1">
    <location>
        <begin position="20"/>
        <end position="120"/>
    </location>
</feature>